<dbReference type="NCBIfam" id="TIGR03085">
    <property type="entry name" value="TIGR03085 family metal-binding protein"/>
    <property type="match status" value="1"/>
</dbReference>
<dbReference type="SUPFAM" id="SSF109854">
    <property type="entry name" value="DinB/YfiT-like putative metalloenzymes"/>
    <property type="match status" value="1"/>
</dbReference>
<reference evidence="4" key="1">
    <citation type="journal article" date="2019" name="Int. J. Syst. Evol. Microbiol.">
        <title>The Global Catalogue of Microorganisms (GCM) 10K type strain sequencing project: providing services to taxonomists for standard genome sequencing and annotation.</title>
        <authorList>
            <consortium name="The Broad Institute Genomics Platform"/>
            <consortium name="The Broad Institute Genome Sequencing Center for Infectious Disease"/>
            <person name="Wu L."/>
            <person name="Ma J."/>
        </authorList>
    </citation>
    <scope>NUCLEOTIDE SEQUENCE [LARGE SCALE GENOMIC DNA]</scope>
    <source>
        <strain evidence="4">JCM 31202</strain>
    </source>
</reference>
<protein>
    <submittedName>
        <fullName evidence="3">TIGR03085 family metal-binding protein</fullName>
    </submittedName>
</protein>
<feature type="compositionally biased region" description="Low complexity" evidence="1">
    <location>
        <begin position="164"/>
        <end position="176"/>
    </location>
</feature>
<dbReference type="InterPro" id="IPR034660">
    <property type="entry name" value="DinB/YfiT-like"/>
</dbReference>
<accession>A0ABW3F3M2</accession>
<dbReference type="InterPro" id="IPR024344">
    <property type="entry name" value="MDMPI_metal-binding"/>
</dbReference>
<feature type="region of interest" description="Disordered" evidence="1">
    <location>
        <begin position="1"/>
        <end position="25"/>
    </location>
</feature>
<dbReference type="InterPro" id="IPR017517">
    <property type="entry name" value="Maleyloyr_isom"/>
</dbReference>
<evidence type="ECO:0000313" key="3">
    <source>
        <dbReference type="EMBL" id="MFD0905902.1"/>
    </source>
</evidence>
<proteinExistence type="predicted"/>
<feature type="region of interest" description="Disordered" evidence="1">
    <location>
        <begin position="164"/>
        <end position="188"/>
    </location>
</feature>
<evidence type="ECO:0000313" key="4">
    <source>
        <dbReference type="Proteomes" id="UP001596972"/>
    </source>
</evidence>
<comment type="caution">
    <text evidence="3">The sequence shown here is derived from an EMBL/GenBank/DDBJ whole genome shotgun (WGS) entry which is preliminary data.</text>
</comment>
<dbReference type="Gene3D" id="1.20.120.450">
    <property type="entry name" value="dinb family like domain"/>
    <property type="match status" value="1"/>
</dbReference>
<dbReference type="InterPro" id="IPR017519">
    <property type="entry name" value="CHP03085"/>
</dbReference>
<dbReference type="Proteomes" id="UP001596972">
    <property type="component" value="Unassembled WGS sequence"/>
</dbReference>
<keyword evidence="4" id="KW-1185">Reference proteome</keyword>
<sequence>MRGNAQEGPARRERRLPADALDAAGPDAPTLCEGWDARDLVAHLVVREGRPDAAVGILLPPLGFYERRVRGRTADVPFGRLVDRFRQGPPKYSPFALPGVEENAGAVEFFVHHEDVRRAGAGAGPREISPDLEEALWRRIKIARFVLRNVHVEVTFVRPDGRAARVSRGPRGARGAASGGTGAGTGGVRVHGPVGELVLWALGRREVADVRLEGDTDSVKSLTETGWSL</sequence>
<organism evidence="3 4">
    <name type="scientific">Actinomadura sediminis</name>
    <dbReference type="NCBI Taxonomy" id="1038904"/>
    <lineage>
        <taxon>Bacteria</taxon>
        <taxon>Bacillati</taxon>
        <taxon>Actinomycetota</taxon>
        <taxon>Actinomycetes</taxon>
        <taxon>Streptosporangiales</taxon>
        <taxon>Thermomonosporaceae</taxon>
        <taxon>Actinomadura</taxon>
    </lineage>
</organism>
<gene>
    <name evidence="3" type="ORF">ACFQ11_36400</name>
</gene>
<feature type="domain" description="Mycothiol-dependent maleylpyruvate isomerase metal-binding" evidence="2">
    <location>
        <begin position="18"/>
        <end position="46"/>
    </location>
</feature>
<dbReference type="RefSeq" id="WP_378307272.1">
    <property type="nucleotide sequence ID" value="NZ_JBHTJA010000178.1"/>
</dbReference>
<dbReference type="Pfam" id="PF11716">
    <property type="entry name" value="MDMPI_N"/>
    <property type="match status" value="1"/>
</dbReference>
<dbReference type="NCBIfam" id="TIGR03083">
    <property type="entry name" value="maleylpyruvate isomerase family mycothiol-dependent enzyme"/>
    <property type="match status" value="1"/>
</dbReference>
<feature type="compositionally biased region" description="Gly residues" evidence="1">
    <location>
        <begin position="177"/>
        <end position="188"/>
    </location>
</feature>
<evidence type="ECO:0000259" key="2">
    <source>
        <dbReference type="Pfam" id="PF11716"/>
    </source>
</evidence>
<dbReference type="EMBL" id="JBHTJA010000178">
    <property type="protein sequence ID" value="MFD0905902.1"/>
    <property type="molecule type" value="Genomic_DNA"/>
</dbReference>
<evidence type="ECO:0000256" key="1">
    <source>
        <dbReference type="SAM" id="MobiDB-lite"/>
    </source>
</evidence>
<name>A0ABW3F3M2_9ACTN</name>